<comment type="similarity">
    <text evidence="5">Belongs to the protein kinase superfamily. Ser/Thr protein kinase family. GCN2 subfamily.</text>
</comment>
<evidence type="ECO:0000256" key="6">
    <source>
        <dbReference type="SAM" id="MobiDB-lite"/>
    </source>
</evidence>
<feature type="compositionally biased region" description="Basic and acidic residues" evidence="6">
    <location>
        <begin position="377"/>
        <end position="386"/>
    </location>
</feature>
<dbReference type="GO" id="GO:0005634">
    <property type="term" value="C:nucleus"/>
    <property type="evidence" value="ECO:0007669"/>
    <property type="project" value="TreeGrafter"/>
</dbReference>
<dbReference type="InterPro" id="IPR011009">
    <property type="entry name" value="Kinase-like_dom_sf"/>
</dbReference>
<dbReference type="PROSITE" id="PS50011">
    <property type="entry name" value="PROTEIN_KINASE_DOM"/>
    <property type="match status" value="1"/>
</dbReference>
<feature type="compositionally biased region" description="Basic and acidic residues" evidence="6">
    <location>
        <begin position="249"/>
        <end position="258"/>
    </location>
</feature>
<dbReference type="OrthoDB" id="5337378at2759"/>
<evidence type="ECO:0000256" key="1">
    <source>
        <dbReference type="ARBA" id="ARBA00022679"/>
    </source>
</evidence>
<dbReference type="InterPro" id="IPR008271">
    <property type="entry name" value="Ser/Thr_kinase_AS"/>
</dbReference>
<dbReference type="PROSITE" id="PS00108">
    <property type="entry name" value="PROTEIN_KINASE_ST"/>
    <property type="match status" value="1"/>
</dbReference>
<reference evidence="9" key="1">
    <citation type="journal article" date="2012" name="PLoS Genet.">
        <title>The genomes of the fungal plant pathogens Cladosporium fulvum and Dothistroma septosporum reveal adaptation to different hosts and lifestyles but also signatures of common ancestry.</title>
        <authorList>
            <person name="de Wit P.J.G.M."/>
            <person name="van der Burgt A."/>
            <person name="Oekmen B."/>
            <person name="Stergiopoulos I."/>
            <person name="Abd-Elsalam K.A."/>
            <person name="Aerts A.L."/>
            <person name="Bahkali A.H."/>
            <person name="Beenen H.G."/>
            <person name="Chettri P."/>
            <person name="Cox M.P."/>
            <person name="Datema E."/>
            <person name="de Vries R.P."/>
            <person name="Dhillon B."/>
            <person name="Ganley A.R."/>
            <person name="Griffiths S.A."/>
            <person name="Guo Y."/>
            <person name="Hamelin R.C."/>
            <person name="Henrissat B."/>
            <person name="Kabir M.S."/>
            <person name="Jashni M.K."/>
            <person name="Kema G."/>
            <person name="Klaubauf S."/>
            <person name="Lapidus A."/>
            <person name="Levasseur A."/>
            <person name="Lindquist E."/>
            <person name="Mehrabi R."/>
            <person name="Ohm R.A."/>
            <person name="Owen T.J."/>
            <person name="Salamov A."/>
            <person name="Schwelm A."/>
            <person name="Schijlen E."/>
            <person name="Sun H."/>
            <person name="van den Burg H.A."/>
            <person name="van Ham R.C.H.J."/>
            <person name="Zhang S."/>
            <person name="Goodwin S.B."/>
            <person name="Grigoriev I.V."/>
            <person name="Collemare J."/>
            <person name="Bradshaw R.E."/>
        </authorList>
    </citation>
    <scope>NUCLEOTIDE SEQUENCE [LARGE SCALE GENOMIC DNA]</scope>
    <source>
        <strain evidence="9">NZE10 / CBS 128990</strain>
    </source>
</reference>
<feature type="region of interest" description="Disordered" evidence="6">
    <location>
        <begin position="664"/>
        <end position="687"/>
    </location>
</feature>
<dbReference type="SUPFAM" id="SSF56112">
    <property type="entry name" value="Protein kinase-like (PK-like)"/>
    <property type="match status" value="1"/>
</dbReference>
<feature type="region of interest" description="Disordered" evidence="6">
    <location>
        <begin position="241"/>
        <end position="290"/>
    </location>
</feature>
<dbReference type="eggNOG" id="KOG0601">
    <property type="taxonomic scope" value="Eukaryota"/>
</dbReference>
<accession>N1PJW1</accession>
<feature type="region of interest" description="Disordered" evidence="6">
    <location>
        <begin position="560"/>
        <end position="624"/>
    </location>
</feature>
<dbReference type="InterPro" id="IPR000719">
    <property type="entry name" value="Prot_kinase_dom"/>
</dbReference>
<feature type="compositionally biased region" description="Low complexity" evidence="6">
    <location>
        <begin position="362"/>
        <end position="376"/>
    </location>
</feature>
<dbReference type="Pfam" id="PF00069">
    <property type="entry name" value="Pkinase"/>
    <property type="match status" value="1"/>
</dbReference>
<dbReference type="PANTHER" id="PTHR11042:SF196">
    <property type="entry name" value="MITOSIS INHIBITOR PROTEIN KINASE SWE1"/>
    <property type="match status" value="1"/>
</dbReference>
<evidence type="ECO:0000259" key="7">
    <source>
        <dbReference type="PROSITE" id="PS50011"/>
    </source>
</evidence>
<dbReference type="Gene3D" id="3.30.200.20">
    <property type="entry name" value="Phosphorylase Kinase, domain 1"/>
    <property type="match status" value="1"/>
</dbReference>
<evidence type="ECO:0000313" key="8">
    <source>
        <dbReference type="EMBL" id="EME42409.1"/>
    </source>
</evidence>
<dbReference type="OMA" id="DSIVRWM"/>
<evidence type="ECO:0000313" key="9">
    <source>
        <dbReference type="Proteomes" id="UP000016933"/>
    </source>
</evidence>
<name>N1PJW1_DOTSN</name>
<reference evidence="8 9" key="2">
    <citation type="journal article" date="2012" name="PLoS Pathog.">
        <title>Diverse lifestyles and strategies of plant pathogenesis encoded in the genomes of eighteen Dothideomycetes fungi.</title>
        <authorList>
            <person name="Ohm R.A."/>
            <person name="Feau N."/>
            <person name="Henrissat B."/>
            <person name="Schoch C.L."/>
            <person name="Horwitz B.A."/>
            <person name="Barry K.W."/>
            <person name="Condon B.J."/>
            <person name="Copeland A.C."/>
            <person name="Dhillon B."/>
            <person name="Glaser F."/>
            <person name="Hesse C.N."/>
            <person name="Kosti I."/>
            <person name="LaButti K."/>
            <person name="Lindquist E.A."/>
            <person name="Lucas S."/>
            <person name="Salamov A.A."/>
            <person name="Bradshaw R.E."/>
            <person name="Ciuffetti L."/>
            <person name="Hamelin R.C."/>
            <person name="Kema G.H.J."/>
            <person name="Lawrence C."/>
            <person name="Scott J.A."/>
            <person name="Spatafora J.W."/>
            <person name="Turgeon B.G."/>
            <person name="de Wit P.J.G.M."/>
            <person name="Zhong S."/>
            <person name="Goodwin S.B."/>
            <person name="Grigoriev I.V."/>
        </authorList>
    </citation>
    <scope>NUCLEOTIDE SEQUENCE [LARGE SCALE GENOMIC DNA]</scope>
    <source>
        <strain evidence="9">NZE10 / CBS 128990</strain>
    </source>
</reference>
<feature type="region of interest" description="Disordered" evidence="6">
    <location>
        <begin position="719"/>
        <end position="784"/>
    </location>
</feature>
<keyword evidence="4" id="KW-0067">ATP-binding</keyword>
<dbReference type="HOGENOM" id="CLU_009707_0_0_1"/>
<dbReference type="PANTHER" id="PTHR11042">
    <property type="entry name" value="EUKARYOTIC TRANSLATION INITIATION FACTOR 2-ALPHA KINASE EIF2-ALPHA KINASE -RELATED"/>
    <property type="match status" value="1"/>
</dbReference>
<feature type="domain" description="Protein kinase" evidence="7">
    <location>
        <begin position="801"/>
        <end position="1135"/>
    </location>
</feature>
<feature type="compositionally biased region" description="Basic and acidic residues" evidence="6">
    <location>
        <begin position="395"/>
        <end position="404"/>
    </location>
</feature>
<dbReference type="STRING" id="675120.N1PJW1"/>
<dbReference type="GO" id="GO:0004713">
    <property type="term" value="F:protein tyrosine kinase activity"/>
    <property type="evidence" value="ECO:0007669"/>
    <property type="project" value="TreeGrafter"/>
</dbReference>
<protein>
    <recommendedName>
        <fullName evidence="7">Protein kinase domain-containing protein</fullName>
    </recommendedName>
</protein>
<dbReference type="SMART" id="SM00220">
    <property type="entry name" value="S_TKc"/>
    <property type="match status" value="1"/>
</dbReference>
<keyword evidence="2" id="KW-0547">Nucleotide-binding</keyword>
<feature type="compositionally biased region" description="Basic and acidic residues" evidence="6">
    <location>
        <begin position="612"/>
        <end position="624"/>
    </location>
</feature>
<feature type="compositionally biased region" description="Acidic residues" evidence="6">
    <location>
        <begin position="146"/>
        <end position="155"/>
    </location>
</feature>
<evidence type="ECO:0000256" key="2">
    <source>
        <dbReference type="ARBA" id="ARBA00022741"/>
    </source>
</evidence>
<dbReference type="InterPro" id="IPR050339">
    <property type="entry name" value="CC_SR_Kinase"/>
</dbReference>
<feature type="region of interest" description="Disordered" evidence="6">
    <location>
        <begin position="1"/>
        <end position="162"/>
    </location>
</feature>
<dbReference type="GO" id="GO:0005737">
    <property type="term" value="C:cytoplasm"/>
    <property type="evidence" value="ECO:0007669"/>
    <property type="project" value="TreeGrafter"/>
</dbReference>
<feature type="compositionally biased region" description="Low complexity" evidence="6">
    <location>
        <begin position="574"/>
        <end position="583"/>
    </location>
</feature>
<dbReference type="GO" id="GO:0110031">
    <property type="term" value="P:negative regulation of G2/MI transition of meiotic cell cycle"/>
    <property type="evidence" value="ECO:0007669"/>
    <property type="project" value="TreeGrafter"/>
</dbReference>
<dbReference type="FunFam" id="1.10.510.10:FF:000536">
    <property type="entry name" value="Cyclin-dependent kinase WEE1"/>
    <property type="match status" value="1"/>
</dbReference>
<keyword evidence="3" id="KW-0418">Kinase</keyword>
<evidence type="ECO:0000256" key="3">
    <source>
        <dbReference type="ARBA" id="ARBA00022777"/>
    </source>
</evidence>
<organism evidence="8 9">
    <name type="scientific">Dothistroma septosporum (strain NZE10 / CBS 128990)</name>
    <name type="common">Red band needle blight fungus</name>
    <name type="synonym">Mycosphaerella pini</name>
    <dbReference type="NCBI Taxonomy" id="675120"/>
    <lineage>
        <taxon>Eukaryota</taxon>
        <taxon>Fungi</taxon>
        <taxon>Dikarya</taxon>
        <taxon>Ascomycota</taxon>
        <taxon>Pezizomycotina</taxon>
        <taxon>Dothideomycetes</taxon>
        <taxon>Dothideomycetidae</taxon>
        <taxon>Mycosphaerellales</taxon>
        <taxon>Mycosphaerellaceae</taxon>
        <taxon>Dothistroma</taxon>
    </lineage>
</organism>
<keyword evidence="9" id="KW-1185">Reference proteome</keyword>
<dbReference type="AlphaFoldDB" id="N1PJW1"/>
<feature type="compositionally biased region" description="Polar residues" evidence="6">
    <location>
        <begin position="748"/>
        <end position="757"/>
    </location>
</feature>
<dbReference type="EMBL" id="KB446541">
    <property type="protein sequence ID" value="EME42409.1"/>
    <property type="molecule type" value="Genomic_DNA"/>
</dbReference>
<dbReference type="Gene3D" id="1.10.510.10">
    <property type="entry name" value="Transferase(Phosphotransferase) domain 1"/>
    <property type="match status" value="1"/>
</dbReference>
<dbReference type="Proteomes" id="UP000016933">
    <property type="component" value="Unassembled WGS sequence"/>
</dbReference>
<feature type="compositionally biased region" description="Polar residues" evidence="6">
    <location>
        <begin position="775"/>
        <end position="784"/>
    </location>
</feature>
<feature type="compositionally biased region" description="Polar residues" evidence="6">
    <location>
        <begin position="664"/>
        <end position="677"/>
    </location>
</feature>
<sequence length="1171" mass="127272">MELDISPGHSPGGNMHMLSPTHHHPHSRSPQLDGFNTIRQIRRSLSRSPSKPSRFTLLTTKGPSSPNAPMSPAPRSPSGLSRAFSVDSPSHDQRTKIAPASRTGLVRTRSRRTSPTSSPLRRALSDNTNHANAAPRYANRRTSTDQDQENMDCGEDQVKTAPGLRIDEPIKIDFAKSDRFFQPVLREHASQMKSSPLKRSDGVMNLEAASLGSPRSSKRRSLHGTSLGPEFNIFDQAFDSAQNDLTDPGEEREKEKHATPVLSWDAPAASSPQRRPFSLRKSTLSQRAGSGRKNLFADAIREGCNSPSLSRARSRISLDGALPLRSPDMDSSLRRSTANDPPVLFPPPSQKLYQSAPKPHPLSHALTPSSSTSSVVAEEHKDHEDDVAPALDFQDIPKDSRPETSRPPPGFSRSLPIGAMRPNHESSEGPQATPAFKMAKPLPQAFMSTGLISKRHRHIDGAPAALFQSTNMPDTPSKKAAHIHFGASPAPSALGKVVKPMHEFGSPSTPFNGRVSKISPESFGKGVNIFGSRVSQPQLTRRSSFLSIDDEVNFSPTHKLESQASNDDLPPTPTKSTSTASRPQSKGKSNSLRSSLFGRRTSLGPDTFASPADREHSPTPDDECKYFDASTPCFRAEKDADCAIDDSPMPFITLTDCATPSPSLFRSQSVHETQRVASPSPLAKRSVRSHPLLDACESQRSHSDSLSAPSPVAIRKTVDRHSPHTPHDGSFTPPDPSSLSISVEDRSSTLFNSNSFPPATPTGPRNESFGISIGPGQSQVQGNASSGYFANDVDTSMTSRFGDVRSVGMGEFSQVYKVAKPVPDTSSAAAVSAKAMSPGSAIWAVKKSRRPYTGVKDRQRKIQEVRILKALCGNEHVVELVDSWESKNHLYIQTEYCEGGNLKDFLTSTGYKGRLDDFRIWKILSELSWGVQSIHGADFIHLDLKPANVFVDWEGVLKIGDFGMASPWPAPAGIDGEGDREYIGPEVLSGRFDKPADIFSLGMIMLEIAGNIVLPDNGASWQRLRAGDLSDLPSLTWSSDSSLVRDDSGDPIELLNGRSNESLCTSHQGDDDLSFLRPQGPKMARGHDLVTPPNFMVDPSDPESLDRIVNWMISPDPARRPTIDQLLAVGGVQWVGQRCRAGATVYEGSWGPANDVLNLGQEQDDVEMIDI</sequence>
<feature type="region of interest" description="Disordered" evidence="6">
    <location>
        <begin position="321"/>
        <end position="433"/>
    </location>
</feature>
<dbReference type="GO" id="GO:0005524">
    <property type="term" value="F:ATP binding"/>
    <property type="evidence" value="ECO:0007669"/>
    <property type="project" value="UniProtKB-KW"/>
</dbReference>
<feature type="compositionally biased region" description="Low complexity" evidence="6">
    <location>
        <begin position="113"/>
        <end position="122"/>
    </location>
</feature>
<evidence type="ECO:0000256" key="4">
    <source>
        <dbReference type="ARBA" id="ARBA00022840"/>
    </source>
</evidence>
<feature type="compositionally biased region" description="Polar residues" evidence="6">
    <location>
        <begin position="584"/>
        <end position="594"/>
    </location>
</feature>
<gene>
    <name evidence="8" type="ORF">DOTSEDRAFT_73293</name>
</gene>
<proteinExistence type="inferred from homology"/>
<keyword evidence="1" id="KW-0808">Transferase</keyword>
<evidence type="ECO:0000256" key="5">
    <source>
        <dbReference type="ARBA" id="ARBA00037982"/>
    </source>
</evidence>